<keyword evidence="2" id="KW-0698">rRNA processing</keyword>
<dbReference type="InterPro" id="IPR042092">
    <property type="entry name" value="PsdUridine_s_RsuA/RluB/E/F_cat"/>
</dbReference>
<feature type="region of interest" description="Disordered" evidence="9">
    <location>
        <begin position="1"/>
        <end position="37"/>
    </location>
</feature>
<dbReference type="InterPro" id="IPR018496">
    <property type="entry name" value="PsdUridine_synth_RsuA/RluB_CS"/>
</dbReference>
<dbReference type="CDD" id="cd02556">
    <property type="entry name" value="PseudoU_synth_RluB"/>
    <property type="match status" value="1"/>
</dbReference>
<dbReference type="SUPFAM" id="SSF55120">
    <property type="entry name" value="Pseudouridine synthase"/>
    <property type="match status" value="1"/>
</dbReference>
<dbReference type="InterPro" id="IPR020094">
    <property type="entry name" value="TruA/RsuA/RluB/E/F_N"/>
</dbReference>
<name>A0A4R3JUR2_9PROT</name>
<evidence type="ECO:0000313" key="11">
    <source>
        <dbReference type="EMBL" id="TCS71564.1"/>
    </source>
</evidence>
<evidence type="ECO:0000256" key="1">
    <source>
        <dbReference type="ARBA" id="ARBA00008348"/>
    </source>
</evidence>
<dbReference type="Pfam" id="PF00849">
    <property type="entry name" value="PseudoU_synth_2"/>
    <property type="match status" value="1"/>
</dbReference>
<sequence length="330" mass="37138">MSKPPFRQRGSNAAPRQPNPQRQYHSQRRPPAQPSSEKLHKMLAAAGLGSRRDMEMLIATGRVSVNGQPVQVGDRVTPNDVVRVDGKVVRLPWEAANQPRILIYHKPEGEIVSRDDPQGRASVFDQLPKLKGERWIAVGRLDYNTEGLLIFTTNGELANRFMHPRFDVEREYAVRVLGDELTPDQIQALKTGVQLEDGEARVESITASGGEGANKWYNLVIKEGRNREVRRLFEALDLTVSRLIRVRFGPINLPPRLKRGQRLELTPDEVAKVLRWNGKPNGALITAKGRTEPPSRHKAKPQPKVEEEAGSKSVHPYRRRLAARGNKPQT</sequence>
<evidence type="ECO:0000313" key="12">
    <source>
        <dbReference type="Proteomes" id="UP000295135"/>
    </source>
</evidence>
<dbReference type="Pfam" id="PF01479">
    <property type="entry name" value="S4"/>
    <property type="match status" value="1"/>
</dbReference>
<dbReference type="InterPro" id="IPR020103">
    <property type="entry name" value="PsdUridine_synth_cat_dom_sf"/>
</dbReference>
<dbReference type="NCBIfam" id="TIGR00093">
    <property type="entry name" value="pseudouridine synthase"/>
    <property type="match status" value="1"/>
</dbReference>
<feature type="domain" description="RNA-binding S4" evidence="10">
    <location>
        <begin position="37"/>
        <end position="99"/>
    </location>
</feature>
<dbReference type="PANTHER" id="PTHR47683:SF3">
    <property type="entry name" value="RIBOSOMAL LARGE SUBUNIT PSEUDOURIDINE SYNTHASE B"/>
    <property type="match status" value="1"/>
</dbReference>
<protein>
    <recommendedName>
        <fullName evidence="8">Pseudouridine synthase</fullName>
        <ecNumber evidence="8">5.4.99.-</ecNumber>
    </recommendedName>
</protein>
<dbReference type="InterPro" id="IPR006145">
    <property type="entry name" value="PsdUridine_synth_RsuA/RluA"/>
</dbReference>
<dbReference type="CDD" id="cd00165">
    <property type="entry name" value="S4"/>
    <property type="match status" value="1"/>
</dbReference>
<dbReference type="RefSeq" id="WP_126461106.1">
    <property type="nucleotide sequence ID" value="NZ_AP018721.1"/>
</dbReference>
<gene>
    <name evidence="11" type="ORF">EDC61_109110</name>
</gene>
<evidence type="ECO:0000256" key="4">
    <source>
        <dbReference type="ARBA" id="ARBA00023235"/>
    </source>
</evidence>
<dbReference type="InterPro" id="IPR036986">
    <property type="entry name" value="S4_RNA-bd_sf"/>
</dbReference>
<evidence type="ECO:0000256" key="5">
    <source>
        <dbReference type="ARBA" id="ARBA00036944"/>
    </source>
</evidence>
<accession>A0A4R3JUR2</accession>
<dbReference type="InterPro" id="IPR050343">
    <property type="entry name" value="RsuA_PseudoU_synthase"/>
</dbReference>
<dbReference type="InterPro" id="IPR002942">
    <property type="entry name" value="S4_RNA-bd"/>
</dbReference>
<dbReference type="EC" id="5.4.99.-" evidence="8"/>
<dbReference type="Proteomes" id="UP000295135">
    <property type="component" value="Unassembled WGS sequence"/>
</dbReference>
<dbReference type="FunFam" id="3.30.70.580:FF:000009">
    <property type="entry name" value="Pseudouridine synthase"/>
    <property type="match status" value="1"/>
</dbReference>
<dbReference type="GO" id="GO:0160139">
    <property type="term" value="F:23S rRNA pseudouridine(2605) synthase activity"/>
    <property type="evidence" value="ECO:0007669"/>
    <property type="project" value="UniProtKB-EC"/>
</dbReference>
<evidence type="ECO:0000256" key="7">
    <source>
        <dbReference type="PROSITE-ProRule" id="PRU00182"/>
    </source>
</evidence>
<dbReference type="PROSITE" id="PS50889">
    <property type="entry name" value="S4"/>
    <property type="match status" value="1"/>
</dbReference>
<proteinExistence type="inferred from homology"/>
<reference evidence="11 12" key="1">
    <citation type="submission" date="2019-03" db="EMBL/GenBank/DDBJ databases">
        <title>Genomic Encyclopedia of Type Strains, Phase IV (KMG-IV): sequencing the most valuable type-strain genomes for metagenomic binning, comparative biology and taxonomic classification.</title>
        <authorList>
            <person name="Goeker M."/>
        </authorList>
    </citation>
    <scope>NUCLEOTIDE SEQUENCE [LARGE SCALE GENOMIC DNA]</scope>
    <source>
        <strain evidence="11 12">DSM 103923</strain>
    </source>
</reference>
<evidence type="ECO:0000256" key="8">
    <source>
        <dbReference type="RuleBase" id="RU003887"/>
    </source>
</evidence>
<comment type="function">
    <text evidence="6">Responsible for synthesis of pseudouridine from uracil-2605 in 23S ribosomal RNA.</text>
</comment>
<dbReference type="Gene3D" id="3.30.70.580">
    <property type="entry name" value="Pseudouridine synthase I, catalytic domain, N-terminal subdomain"/>
    <property type="match status" value="1"/>
</dbReference>
<evidence type="ECO:0000259" key="10">
    <source>
        <dbReference type="SMART" id="SM00363"/>
    </source>
</evidence>
<comment type="similarity">
    <text evidence="1 8">Belongs to the pseudouridine synthase RsuA family.</text>
</comment>
<dbReference type="PANTHER" id="PTHR47683">
    <property type="entry name" value="PSEUDOURIDINE SYNTHASE FAMILY PROTEIN-RELATED"/>
    <property type="match status" value="1"/>
</dbReference>
<dbReference type="OrthoDB" id="9807213at2"/>
<dbReference type="GO" id="GO:0003723">
    <property type="term" value="F:RNA binding"/>
    <property type="evidence" value="ECO:0007669"/>
    <property type="project" value="UniProtKB-KW"/>
</dbReference>
<dbReference type="AlphaFoldDB" id="A0A4R3JUR2"/>
<organism evidence="11 12">
    <name type="scientific">Sulfuritortus calidifontis</name>
    <dbReference type="NCBI Taxonomy" id="1914471"/>
    <lineage>
        <taxon>Bacteria</taxon>
        <taxon>Pseudomonadati</taxon>
        <taxon>Pseudomonadota</taxon>
        <taxon>Betaproteobacteria</taxon>
        <taxon>Nitrosomonadales</taxon>
        <taxon>Thiobacillaceae</taxon>
        <taxon>Sulfuritortus</taxon>
    </lineage>
</organism>
<comment type="caution">
    <text evidence="11">The sequence shown here is derived from an EMBL/GenBank/DDBJ whole genome shotgun (WGS) entry which is preliminary data.</text>
</comment>
<keyword evidence="3 7" id="KW-0694">RNA-binding</keyword>
<keyword evidence="12" id="KW-1185">Reference proteome</keyword>
<dbReference type="NCBIfam" id="NF007976">
    <property type="entry name" value="PRK10700.1"/>
    <property type="match status" value="1"/>
</dbReference>
<dbReference type="Gene3D" id="3.10.290.10">
    <property type="entry name" value="RNA-binding S4 domain"/>
    <property type="match status" value="1"/>
</dbReference>
<evidence type="ECO:0000256" key="9">
    <source>
        <dbReference type="SAM" id="MobiDB-lite"/>
    </source>
</evidence>
<evidence type="ECO:0000256" key="3">
    <source>
        <dbReference type="ARBA" id="ARBA00022884"/>
    </source>
</evidence>
<dbReference type="GO" id="GO:0000455">
    <property type="term" value="P:enzyme-directed rRNA pseudouridine synthesis"/>
    <property type="evidence" value="ECO:0007669"/>
    <property type="project" value="UniProtKB-ARBA"/>
</dbReference>
<dbReference type="SUPFAM" id="SSF55174">
    <property type="entry name" value="Alpha-L RNA-binding motif"/>
    <property type="match status" value="1"/>
</dbReference>
<dbReference type="GO" id="GO:0005829">
    <property type="term" value="C:cytosol"/>
    <property type="evidence" value="ECO:0007669"/>
    <property type="project" value="UniProtKB-ARBA"/>
</dbReference>
<dbReference type="SMART" id="SM00363">
    <property type="entry name" value="S4"/>
    <property type="match status" value="1"/>
</dbReference>
<dbReference type="InterPro" id="IPR000748">
    <property type="entry name" value="PsdUridine_synth_RsuA/RluB/E/F"/>
</dbReference>
<evidence type="ECO:0000256" key="2">
    <source>
        <dbReference type="ARBA" id="ARBA00022552"/>
    </source>
</evidence>
<dbReference type="EMBL" id="SLZY01000009">
    <property type="protein sequence ID" value="TCS71564.1"/>
    <property type="molecule type" value="Genomic_DNA"/>
</dbReference>
<evidence type="ECO:0000256" key="6">
    <source>
        <dbReference type="ARBA" id="ARBA00037383"/>
    </source>
</evidence>
<comment type="catalytic activity">
    <reaction evidence="5">
        <text>uridine(2605) in 23S rRNA = pseudouridine(2605) in 23S rRNA</text>
        <dbReference type="Rhea" id="RHEA:42520"/>
        <dbReference type="Rhea" id="RHEA-COMP:10095"/>
        <dbReference type="Rhea" id="RHEA-COMP:10096"/>
        <dbReference type="ChEBI" id="CHEBI:65314"/>
        <dbReference type="ChEBI" id="CHEBI:65315"/>
        <dbReference type="EC" id="5.4.99.22"/>
    </reaction>
</comment>
<keyword evidence="4 8" id="KW-0413">Isomerase</keyword>
<dbReference type="PROSITE" id="PS01149">
    <property type="entry name" value="PSI_RSU"/>
    <property type="match status" value="1"/>
</dbReference>
<dbReference type="Gene3D" id="3.30.70.1560">
    <property type="entry name" value="Alpha-L RNA-binding motif"/>
    <property type="match status" value="1"/>
</dbReference>
<dbReference type="FunFam" id="3.30.70.1560:FF:000001">
    <property type="entry name" value="Pseudouridine synthase"/>
    <property type="match status" value="1"/>
</dbReference>
<feature type="region of interest" description="Disordered" evidence="9">
    <location>
        <begin position="281"/>
        <end position="330"/>
    </location>
</feature>
<dbReference type="FunFam" id="3.10.290.10:FF:000003">
    <property type="entry name" value="Pseudouridine synthase"/>
    <property type="match status" value="1"/>
</dbReference>